<keyword evidence="9" id="KW-0406">Ion transport</keyword>
<reference evidence="14 15" key="1">
    <citation type="journal article" date="2019" name="Int. J. Syst. Evol. Microbiol.">
        <title>The Global Catalogue of Microorganisms (GCM) 10K type strain sequencing project: providing services to taxonomists for standard genome sequencing and annotation.</title>
        <authorList>
            <consortium name="The Broad Institute Genomics Platform"/>
            <consortium name="The Broad Institute Genome Sequencing Center for Infectious Disease"/>
            <person name="Wu L."/>
            <person name="Ma J."/>
        </authorList>
    </citation>
    <scope>NUCLEOTIDE SEQUENCE [LARGE SCALE GENOMIC DNA]</scope>
    <source>
        <strain evidence="14 15">JCM 15421</strain>
    </source>
</reference>
<dbReference type="InterPro" id="IPR010617">
    <property type="entry name" value="TMEM175-like"/>
</dbReference>
<keyword evidence="5 13" id="KW-0812">Transmembrane</keyword>
<sequence>MSETAILDDHGFRVRGTQPTRADAFVDAAFAFAVTLLVIAIGHVPSSVPELVQAMRGVPAFAASFFLIARFWQAHRHWSRRYGIEDDYSVRLSLALVFIVLVYVYPLRMVATMVMAMVSGGVLAEQQIDIQSVDELRALFVTFAIGYAVVAAIFALLYRHALTRADAIGLSPGERVRTRSAIVVHAAIAGLALLSLLLALLLPSVPATSLNYSIPGLVYMLIYLIRPLVARREHAALAALGAERAA</sequence>
<gene>
    <name evidence="14" type="ORF">GCM10009105_25210</name>
</gene>
<dbReference type="Proteomes" id="UP001501523">
    <property type="component" value="Unassembled WGS sequence"/>
</dbReference>
<evidence type="ECO:0000256" key="7">
    <source>
        <dbReference type="ARBA" id="ARBA00022958"/>
    </source>
</evidence>
<evidence type="ECO:0000256" key="11">
    <source>
        <dbReference type="ARBA" id="ARBA00023303"/>
    </source>
</evidence>
<feature type="transmembrane region" description="Helical" evidence="13">
    <location>
        <begin position="138"/>
        <end position="159"/>
    </location>
</feature>
<evidence type="ECO:0000256" key="3">
    <source>
        <dbReference type="ARBA" id="ARBA00022448"/>
    </source>
</evidence>
<feature type="transmembrane region" description="Helical" evidence="13">
    <location>
        <begin position="92"/>
        <end position="118"/>
    </location>
</feature>
<feature type="transmembrane region" description="Helical" evidence="13">
    <location>
        <begin position="54"/>
        <end position="72"/>
    </location>
</feature>
<feature type="transmembrane region" description="Helical" evidence="13">
    <location>
        <begin position="24"/>
        <end position="42"/>
    </location>
</feature>
<dbReference type="Pfam" id="PF06736">
    <property type="entry name" value="TMEM175"/>
    <property type="match status" value="1"/>
</dbReference>
<comment type="catalytic activity">
    <reaction evidence="12">
        <text>K(+)(in) = K(+)(out)</text>
        <dbReference type="Rhea" id="RHEA:29463"/>
        <dbReference type="ChEBI" id="CHEBI:29103"/>
    </reaction>
</comment>
<organism evidence="14 15">
    <name type="scientific">Dokdonella soli</name>
    <dbReference type="NCBI Taxonomy" id="529810"/>
    <lineage>
        <taxon>Bacteria</taxon>
        <taxon>Pseudomonadati</taxon>
        <taxon>Pseudomonadota</taxon>
        <taxon>Gammaproteobacteria</taxon>
        <taxon>Lysobacterales</taxon>
        <taxon>Rhodanobacteraceae</taxon>
        <taxon>Dokdonella</taxon>
    </lineage>
</organism>
<protein>
    <recommendedName>
        <fullName evidence="16">DUF1211 domain-containing protein</fullName>
    </recommendedName>
</protein>
<keyword evidence="3" id="KW-0813">Transport</keyword>
<evidence type="ECO:0000256" key="12">
    <source>
        <dbReference type="ARBA" id="ARBA00034430"/>
    </source>
</evidence>
<keyword evidence="11" id="KW-0407">Ion channel</keyword>
<name>A0ABN1INV9_9GAMM</name>
<keyword evidence="6" id="KW-0631">Potassium channel</keyword>
<evidence type="ECO:0000256" key="8">
    <source>
        <dbReference type="ARBA" id="ARBA00022989"/>
    </source>
</evidence>
<evidence type="ECO:0000256" key="9">
    <source>
        <dbReference type="ARBA" id="ARBA00023065"/>
    </source>
</evidence>
<comment type="caution">
    <text evidence="14">The sequence shown here is derived from an EMBL/GenBank/DDBJ whole genome shotgun (WGS) entry which is preliminary data.</text>
</comment>
<evidence type="ECO:0000256" key="1">
    <source>
        <dbReference type="ARBA" id="ARBA00004141"/>
    </source>
</evidence>
<keyword evidence="4" id="KW-0633">Potassium transport</keyword>
<evidence type="ECO:0000313" key="15">
    <source>
        <dbReference type="Proteomes" id="UP001501523"/>
    </source>
</evidence>
<evidence type="ECO:0000256" key="6">
    <source>
        <dbReference type="ARBA" id="ARBA00022826"/>
    </source>
</evidence>
<dbReference type="RefSeq" id="WP_343791641.1">
    <property type="nucleotide sequence ID" value="NZ_BAAAEU010000015.1"/>
</dbReference>
<dbReference type="EMBL" id="BAAAEU010000015">
    <property type="protein sequence ID" value="GAA0717851.1"/>
    <property type="molecule type" value="Genomic_DNA"/>
</dbReference>
<keyword evidence="7" id="KW-0630">Potassium</keyword>
<evidence type="ECO:0000256" key="2">
    <source>
        <dbReference type="ARBA" id="ARBA00006920"/>
    </source>
</evidence>
<evidence type="ECO:0000256" key="4">
    <source>
        <dbReference type="ARBA" id="ARBA00022538"/>
    </source>
</evidence>
<evidence type="ECO:0000256" key="10">
    <source>
        <dbReference type="ARBA" id="ARBA00023136"/>
    </source>
</evidence>
<evidence type="ECO:0000256" key="5">
    <source>
        <dbReference type="ARBA" id="ARBA00022692"/>
    </source>
</evidence>
<comment type="subcellular location">
    <subcellularLocation>
        <location evidence="1">Membrane</location>
        <topology evidence="1">Multi-pass membrane protein</topology>
    </subcellularLocation>
</comment>
<feature type="transmembrane region" description="Helical" evidence="13">
    <location>
        <begin position="180"/>
        <end position="202"/>
    </location>
</feature>
<proteinExistence type="inferred from homology"/>
<comment type="similarity">
    <text evidence="2">Belongs to the TMEM175 family.</text>
</comment>
<evidence type="ECO:0008006" key="16">
    <source>
        <dbReference type="Google" id="ProtNLM"/>
    </source>
</evidence>
<feature type="transmembrane region" description="Helical" evidence="13">
    <location>
        <begin position="208"/>
        <end position="225"/>
    </location>
</feature>
<accession>A0ABN1INV9</accession>
<keyword evidence="10 13" id="KW-0472">Membrane</keyword>
<keyword evidence="8 13" id="KW-1133">Transmembrane helix</keyword>
<keyword evidence="15" id="KW-1185">Reference proteome</keyword>
<evidence type="ECO:0000313" key="14">
    <source>
        <dbReference type="EMBL" id="GAA0717851.1"/>
    </source>
</evidence>
<evidence type="ECO:0000256" key="13">
    <source>
        <dbReference type="SAM" id="Phobius"/>
    </source>
</evidence>